<evidence type="ECO:0000313" key="2">
    <source>
        <dbReference type="EMBL" id="ACK73763.1"/>
    </source>
</evidence>
<evidence type="ECO:0000313" key="4">
    <source>
        <dbReference type="Proteomes" id="UP000002384"/>
    </source>
</evidence>
<dbReference type="eggNOG" id="COG4886">
    <property type="taxonomic scope" value="Bacteria"/>
</dbReference>
<accession>B7KLU1</accession>
<dbReference type="RefSeq" id="WP_012599536.1">
    <property type="nucleotide sequence ID" value="NC_011737.1"/>
</dbReference>
<keyword evidence="4" id="KW-1185">Reference proteome</keyword>
<keyword evidence="1" id="KW-0812">Transmembrane</keyword>
<organism evidence="2 4">
    <name type="scientific">Gloeothece citriformis (strain PCC 7424)</name>
    <name type="common">Cyanothece sp. (strain PCC 7424)</name>
    <dbReference type="NCBI Taxonomy" id="65393"/>
    <lineage>
        <taxon>Bacteria</taxon>
        <taxon>Bacillati</taxon>
        <taxon>Cyanobacteriota</taxon>
        <taxon>Cyanophyceae</taxon>
        <taxon>Oscillatoriophycideae</taxon>
        <taxon>Chroococcales</taxon>
        <taxon>Aphanothecaceae</taxon>
        <taxon>Gloeothece</taxon>
        <taxon>Gloeothece citriformis</taxon>
    </lineage>
</organism>
<dbReference type="OrthoDB" id="415264at2"/>
<dbReference type="KEGG" id="cyc:PCC7424_5696"/>
<keyword evidence="2" id="KW-0614">Plasmid</keyword>
<dbReference type="EMBL" id="CP001292">
    <property type="protein sequence ID" value="ACK73763.1"/>
    <property type="molecule type" value="Genomic_DNA"/>
</dbReference>
<keyword evidence="1" id="KW-0472">Membrane</keyword>
<proteinExistence type="predicted"/>
<geneLocation type="plasmid" evidence="2 4">
    <name>pP742401</name>
</geneLocation>
<evidence type="ECO:0000313" key="3">
    <source>
        <dbReference type="EMBL" id="ACK74029.1"/>
    </source>
</evidence>
<geneLocation type="plasmid" evidence="3 4">
    <name>pP742402</name>
</geneLocation>
<evidence type="ECO:0000256" key="1">
    <source>
        <dbReference type="SAM" id="Phobius"/>
    </source>
</evidence>
<reference evidence="4" key="3">
    <citation type="journal article" date="2011" name="MBio">
        <title>Novel metabolic attributes of the genus Cyanothece, comprising a group of unicellular nitrogen-fixing Cyanobacteria.</title>
        <authorList>
            <person name="Bandyopadhyay A."/>
            <person name="Elvitigala T."/>
            <person name="Welsh E."/>
            <person name="Stockel J."/>
            <person name="Liberton M."/>
            <person name="Min H."/>
            <person name="Sherman L.A."/>
            <person name="Pakrasi H.B."/>
        </authorList>
    </citation>
    <scope>NUCLEOTIDE SEQUENCE [LARGE SCALE GENOMIC DNA]</scope>
    <source>
        <strain evidence="4">PCC 7424</strain>
        <plasmid evidence="4">pP742401</plasmid>
        <plasmid evidence="4">pP742402</plasmid>
    </source>
</reference>
<dbReference type="AlphaFoldDB" id="B7KLU1"/>
<reference evidence="2" key="1">
    <citation type="submission" date="2008-12" db="EMBL/GenBank/DDBJ databases">
        <title>Complete sequence of plasmid1 of Cyanothece sp. PCC 7424.</title>
        <authorList>
            <consortium name="US DOE Joint Genome Institute"/>
            <person name="Lucas S."/>
            <person name="Copeland A."/>
            <person name="Lapidus A."/>
            <person name="Glavina del Rio T."/>
            <person name="Dalin E."/>
            <person name="Tice H."/>
            <person name="Bruce D."/>
            <person name="Goodwin L."/>
            <person name="Pitluck S."/>
            <person name="Chertkov O."/>
            <person name="Brettin T."/>
            <person name="Detter J.C."/>
            <person name="Han C."/>
            <person name="Larimer F."/>
            <person name="Land M."/>
            <person name="Hauser L."/>
            <person name="Kyrpides N."/>
            <person name="Mikhailova N."/>
            <person name="Liberton M."/>
            <person name="Stoeckel J."/>
            <person name="Banerjee A."/>
            <person name="Singh A."/>
            <person name="Page L."/>
            <person name="Sato H."/>
            <person name="Zhao L."/>
            <person name="Sherman L."/>
            <person name="Pakrasi H."/>
            <person name="Richardson P."/>
        </authorList>
    </citation>
    <scope>NUCLEOTIDE SEQUENCE</scope>
    <source>
        <strain evidence="2">PCC 7424</strain>
        <plasmid evidence="2">pP742401</plasmid>
    </source>
</reference>
<dbReference type="Proteomes" id="UP000002384">
    <property type="component" value="Plasmid pP742401"/>
</dbReference>
<protein>
    <submittedName>
        <fullName evidence="2">Uncharacterized protein</fullName>
    </submittedName>
</protein>
<sequence length="388" mass="43132">MLKLKLKERLKFPYFFCLGWGIFWLINFFLLTTPKSLGNESNFSNLTFETLAPLEKGGTSKFPTGEVRTWKAGQSVSDILNLGDFRFSSRFHQLTLADIRALNKTKISYTLANFGYLKKINLRQLVRDIEGLQNLKISQLPLVQSLLKAEGYDFSRITQSRLGALLKAYPQLGDLSFKKVNLNQYPLTSIPELMNIPLMKLTGWETLKLKEVPGLTKIPLSVLASKERQHLALNEPPILMSGIKMANFSAPGFAILDLVLTTVERPATRSMSGGYNVGFGVSCSKNCAHIEVVGNYQFNGKQWIDGRYQNVDGGSGCLKPVNGGVEPTGRHPYGSVFKVVVLNTDELTDTAQFTAFLRMCNLCGCTPYFMGPALIDTHKTGDSIFVGF</sequence>
<name>B7KLU1_GLOC7</name>
<dbReference type="EMBL" id="CP001293">
    <property type="protein sequence ID" value="ACK74029.1"/>
    <property type="molecule type" value="Genomic_DNA"/>
</dbReference>
<dbReference type="HOGENOM" id="CLU_046266_0_0_3"/>
<reference evidence="3" key="2">
    <citation type="submission" date="2008-12" db="EMBL/GenBank/DDBJ databases">
        <title>Complete sequence of plasmid2 of Cyanothece sp. PCC 7424.</title>
        <authorList>
            <consortium name="US DOE Joint Genome Institute"/>
            <person name="Lucas S."/>
            <person name="Copeland A."/>
            <person name="Lapidus A."/>
            <person name="Glavina del Rio T."/>
            <person name="Dalin E."/>
            <person name="Tice H."/>
            <person name="Bruce D."/>
            <person name="Goodwin L."/>
            <person name="Pitluck S."/>
            <person name="Chertkov O."/>
            <person name="Brettin T."/>
            <person name="Detter J.C."/>
            <person name="Han C."/>
            <person name="Larimer F."/>
            <person name="Land M."/>
            <person name="Hauser L."/>
            <person name="Kyrpides N."/>
            <person name="Mikhailova N."/>
            <person name="Liberton M."/>
            <person name="Stoeckel J."/>
            <person name="Banerjee A."/>
            <person name="Singh A."/>
            <person name="Page L."/>
            <person name="Sato H."/>
            <person name="Zhao L."/>
            <person name="Sherman L."/>
            <person name="Pakrasi H."/>
            <person name="Richardson P."/>
        </authorList>
    </citation>
    <scope>NUCLEOTIDE SEQUENCE</scope>
    <source>
        <strain evidence="3">PCC 7424</strain>
        <plasmid evidence="3">pP742402</plasmid>
    </source>
</reference>
<dbReference type="Proteomes" id="UP000002384">
    <property type="component" value="Plasmid pP742402"/>
</dbReference>
<keyword evidence="1" id="KW-1133">Transmembrane helix</keyword>
<dbReference type="KEGG" id="cyc:PCC7424_5457"/>
<gene>
    <name evidence="3" type="ordered locus">PCC7424_5457</name>
    <name evidence="2" type="ordered locus">PCC7424_5696</name>
</gene>
<feature type="transmembrane region" description="Helical" evidence="1">
    <location>
        <begin position="12"/>
        <end position="31"/>
    </location>
</feature>